<keyword evidence="4" id="KW-1185">Reference proteome</keyword>
<evidence type="ECO:0000259" key="3">
    <source>
        <dbReference type="PROSITE" id="PS51767"/>
    </source>
</evidence>
<protein>
    <submittedName>
        <fullName evidence="5">Peptidase A1 domain-containing protein</fullName>
    </submittedName>
</protein>
<proteinExistence type="inferred from homology"/>
<dbReference type="InterPro" id="IPR033121">
    <property type="entry name" value="PEPTIDASE_A1"/>
</dbReference>
<organism evidence="4 5">
    <name type="scientific">Acrobeloides nanus</name>
    <dbReference type="NCBI Taxonomy" id="290746"/>
    <lineage>
        <taxon>Eukaryota</taxon>
        <taxon>Metazoa</taxon>
        <taxon>Ecdysozoa</taxon>
        <taxon>Nematoda</taxon>
        <taxon>Chromadorea</taxon>
        <taxon>Rhabditida</taxon>
        <taxon>Tylenchina</taxon>
        <taxon>Cephalobomorpha</taxon>
        <taxon>Cephaloboidea</taxon>
        <taxon>Cephalobidae</taxon>
        <taxon>Acrobeloides</taxon>
    </lineage>
</organism>
<name>A0A914CT02_9BILA</name>
<dbReference type="Proteomes" id="UP000887540">
    <property type="component" value="Unplaced"/>
</dbReference>
<dbReference type="Gene3D" id="2.40.70.10">
    <property type="entry name" value="Acid Proteases"/>
    <property type="match status" value="1"/>
</dbReference>
<dbReference type="PROSITE" id="PS51767">
    <property type="entry name" value="PEPTIDASE_A1"/>
    <property type="match status" value="1"/>
</dbReference>
<dbReference type="SUPFAM" id="SSF50630">
    <property type="entry name" value="Acid proteases"/>
    <property type="match status" value="1"/>
</dbReference>
<dbReference type="PANTHER" id="PTHR47966:SF45">
    <property type="entry name" value="PEPTIDASE A1 DOMAIN-CONTAINING PROTEIN"/>
    <property type="match status" value="1"/>
</dbReference>
<dbReference type="InterPro" id="IPR001461">
    <property type="entry name" value="Aspartic_peptidase_A1"/>
</dbReference>
<dbReference type="Pfam" id="PF00026">
    <property type="entry name" value="Asp"/>
    <property type="match status" value="1"/>
</dbReference>
<keyword evidence="2" id="KW-1015">Disulfide bond</keyword>
<evidence type="ECO:0000313" key="5">
    <source>
        <dbReference type="WBParaSite" id="ACRNAN_scaffold1344.g16793.t1"/>
    </source>
</evidence>
<dbReference type="GO" id="GO:0004190">
    <property type="term" value="F:aspartic-type endopeptidase activity"/>
    <property type="evidence" value="ECO:0007669"/>
    <property type="project" value="InterPro"/>
</dbReference>
<dbReference type="InterPro" id="IPR021109">
    <property type="entry name" value="Peptidase_aspartic_dom_sf"/>
</dbReference>
<feature type="domain" description="Peptidase A1" evidence="3">
    <location>
        <begin position="1"/>
        <end position="106"/>
    </location>
</feature>
<dbReference type="GO" id="GO:0005764">
    <property type="term" value="C:lysosome"/>
    <property type="evidence" value="ECO:0007669"/>
    <property type="project" value="TreeGrafter"/>
</dbReference>
<reference evidence="5" key="1">
    <citation type="submission" date="2022-11" db="UniProtKB">
        <authorList>
            <consortium name="WormBaseParasite"/>
        </authorList>
    </citation>
    <scope>IDENTIFICATION</scope>
</reference>
<sequence length="111" mass="12367">MFIDAKVIVTKVTWRKDELYYINCTATPPLVNFVIGSNTYTLDNKQMVIPHGEESVVGAQNATVKCFWGVFPFDFGGFGPSWIIGDPFIRQYCSTYDVVNKRIGFSAANGA</sequence>
<feature type="disulfide bond" evidence="2">
    <location>
        <begin position="24"/>
        <end position="66"/>
    </location>
</feature>
<evidence type="ECO:0000256" key="2">
    <source>
        <dbReference type="PIRSR" id="PIRSR601461-2"/>
    </source>
</evidence>
<evidence type="ECO:0000313" key="4">
    <source>
        <dbReference type="Proteomes" id="UP000887540"/>
    </source>
</evidence>
<dbReference type="AlphaFoldDB" id="A0A914CT02"/>
<dbReference type="WBParaSite" id="ACRNAN_scaffold1344.g16793.t1">
    <property type="protein sequence ID" value="ACRNAN_scaffold1344.g16793.t1"/>
    <property type="gene ID" value="ACRNAN_scaffold1344.g16793"/>
</dbReference>
<evidence type="ECO:0000256" key="1">
    <source>
        <dbReference type="ARBA" id="ARBA00007447"/>
    </source>
</evidence>
<accession>A0A914CT02</accession>
<dbReference type="GO" id="GO:0006508">
    <property type="term" value="P:proteolysis"/>
    <property type="evidence" value="ECO:0007669"/>
    <property type="project" value="InterPro"/>
</dbReference>
<dbReference type="PANTHER" id="PTHR47966">
    <property type="entry name" value="BETA-SITE APP-CLEAVING ENZYME, ISOFORM A-RELATED"/>
    <property type="match status" value="1"/>
</dbReference>
<comment type="similarity">
    <text evidence="1">Belongs to the peptidase A1 family.</text>
</comment>